<evidence type="ECO:0000313" key="8">
    <source>
        <dbReference type="EMBL" id="CAB9515929.1"/>
    </source>
</evidence>
<evidence type="ECO:0000256" key="1">
    <source>
        <dbReference type="ARBA" id="ARBA00004141"/>
    </source>
</evidence>
<organism evidence="8 9">
    <name type="scientific">Seminavis robusta</name>
    <dbReference type="NCBI Taxonomy" id="568900"/>
    <lineage>
        <taxon>Eukaryota</taxon>
        <taxon>Sar</taxon>
        <taxon>Stramenopiles</taxon>
        <taxon>Ochrophyta</taxon>
        <taxon>Bacillariophyta</taxon>
        <taxon>Bacillariophyceae</taxon>
        <taxon>Bacillariophycidae</taxon>
        <taxon>Naviculales</taxon>
        <taxon>Naviculaceae</taxon>
        <taxon>Seminavis</taxon>
    </lineage>
</organism>
<keyword evidence="3" id="KW-0812">Transmembrane</keyword>
<keyword evidence="4" id="KW-1133">Transmembrane helix</keyword>
<keyword evidence="7" id="KW-0732">Signal</keyword>
<reference evidence="8" key="1">
    <citation type="submission" date="2020-06" db="EMBL/GenBank/DDBJ databases">
        <authorList>
            <consortium name="Plant Systems Biology data submission"/>
        </authorList>
    </citation>
    <scope>NUCLEOTIDE SEQUENCE</scope>
    <source>
        <strain evidence="8">D6</strain>
    </source>
</reference>
<dbReference type="EMBL" id="CAICTM010000747">
    <property type="protein sequence ID" value="CAB9515929.1"/>
    <property type="molecule type" value="Genomic_DNA"/>
</dbReference>
<dbReference type="Pfam" id="PF04117">
    <property type="entry name" value="Mpv17_PMP22"/>
    <property type="match status" value="1"/>
</dbReference>
<proteinExistence type="inferred from homology"/>
<keyword evidence="5" id="KW-0472">Membrane</keyword>
<dbReference type="InterPro" id="IPR007248">
    <property type="entry name" value="Mpv17_PMP22"/>
</dbReference>
<keyword evidence="9" id="KW-1185">Reference proteome</keyword>
<name>A0A9N8ECK5_9STRA</name>
<comment type="similarity">
    <text evidence="2 6">Belongs to the peroxisomal membrane protein PXMP2/4 family.</text>
</comment>
<dbReference type="PANTHER" id="PTHR11266">
    <property type="entry name" value="PEROXISOMAL MEMBRANE PROTEIN 2, PXMP2 MPV17"/>
    <property type="match status" value="1"/>
</dbReference>
<dbReference type="OrthoDB" id="430207at2759"/>
<gene>
    <name evidence="8" type="ORF">SEMRO_748_G196710.1</name>
</gene>
<feature type="chain" id="PRO_5040269291" evidence="7">
    <location>
        <begin position="20"/>
        <end position="330"/>
    </location>
</feature>
<sequence>MMSLQSFFLLSLLASPVASFGGFDPALIHHSVSTATSAAESLIHHHSHVVASSSAAASSPLDAAQSLLNGYKNQLAAHPLQTKMMTGATLAMCGDAIAQSKEEGPYDTTRAASFGTFDMAYRALQHASFPWIVEHCKGQFLTAALAGILASTHISITPDITQNFAAMEQTLASQLGIVPFLYYPVFFGLTGFMQGLTVSGSVERAQEKFLPLMQRNLLFWIPVQFVQFGFVEESLQIPFLSVCGLGWTFILSIMAGSTKNYQDQPEDKVNVVVLPMEDEQVIFQPSHLDALGAAVVAATGQPEELGMIEEELAIPSQRNQTSGAFAYEQP</sequence>
<dbReference type="GO" id="GO:0005737">
    <property type="term" value="C:cytoplasm"/>
    <property type="evidence" value="ECO:0007669"/>
    <property type="project" value="TreeGrafter"/>
</dbReference>
<protein>
    <submittedName>
        <fullName evidence="8">Peroxisomal membrane protein</fullName>
    </submittedName>
</protein>
<accession>A0A9N8ECK5</accession>
<evidence type="ECO:0000256" key="2">
    <source>
        <dbReference type="ARBA" id="ARBA00006824"/>
    </source>
</evidence>
<dbReference type="GO" id="GO:0016020">
    <property type="term" value="C:membrane"/>
    <property type="evidence" value="ECO:0007669"/>
    <property type="project" value="UniProtKB-SubCell"/>
</dbReference>
<dbReference type="PANTHER" id="PTHR11266:SF17">
    <property type="entry name" value="PROTEIN MPV17"/>
    <property type="match status" value="1"/>
</dbReference>
<evidence type="ECO:0000256" key="3">
    <source>
        <dbReference type="ARBA" id="ARBA00022692"/>
    </source>
</evidence>
<dbReference type="AlphaFoldDB" id="A0A9N8ECK5"/>
<evidence type="ECO:0000256" key="5">
    <source>
        <dbReference type="ARBA" id="ARBA00023136"/>
    </source>
</evidence>
<evidence type="ECO:0000256" key="4">
    <source>
        <dbReference type="ARBA" id="ARBA00022989"/>
    </source>
</evidence>
<evidence type="ECO:0000256" key="7">
    <source>
        <dbReference type="SAM" id="SignalP"/>
    </source>
</evidence>
<evidence type="ECO:0000313" key="9">
    <source>
        <dbReference type="Proteomes" id="UP001153069"/>
    </source>
</evidence>
<comment type="subcellular location">
    <subcellularLocation>
        <location evidence="1">Membrane</location>
        <topology evidence="1">Multi-pass membrane protein</topology>
    </subcellularLocation>
</comment>
<evidence type="ECO:0000256" key="6">
    <source>
        <dbReference type="RuleBase" id="RU363053"/>
    </source>
</evidence>
<feature type="signal peptide" evidence="7">
    <location>
        <begin position="1"/>
        <end position="19"/>
    </location>
</feature>
<comment type="caution">
    <text evidence="8">The sequence shown here is derived from an EMBL/GenBank/DDBJ whole genome shotgun (WGS) entry which is preliminary data.</text>
</comment>
<dbReference type="Proteomes" id="UP001153069">
    <property type="component" value="Unassembled WGS sequence"/>
</dbReference>